<evidence type="ECO:0000313" key="3">
    <source>
        <dbReference type="EMBL" id="KAK9418568.1"/>
    </source>
</evidence>
<dbReference type="InterPro" id="IPR029044">
    <property type="entry name" value="Nucleotide-diphossugar_trans"/>
</dbReference>
<comment type="caution">
    <text evidence="3">The sequence shown here is derived from an EMBL/GenBank/DDBJ whole genome shotgun (WGS) entry which is preliminary data.</text>
</comment>
<dbReference type="SUPFAM" id="SSF53448">
    <property type="entry name" value="Nucleotide-diphospho-sugar transferases"/>
    <property type="match status" value="1"/>
</dbReference>
<gene>
    <name evidence="3" type="ORF">SUNI508_08056</name>
</gene>
<name>A0ABR2UV56_9PEZI</name>
<dbReference type="EMBL" id="JARVKF010000374">
    <property type="protein sequence ID" value="KAK9418568.1"/>
    <property type="molecule type" value="Genomic_DNA"/>
</dbReference>
<dbReference type="PANTHER" id="PTHR46830">
    <property type="entry name" value="TRANSFERASE, PUTATIVE-RELATED"/>
    <property type="match status" value="1"/>
</dbReference>
<reference evidence="3 4" key="1">
    <citation type="journal article" date="2024" name="J. Plant Pathol.">
        <title>Sequence and assembly of the genome of Seiridium unicorne, isolate CBS 538.82, causal agent of cypress canker disease.</title>
        <authorList>
            <person name="Scali E."/>
            <person name="Rocca G.D."/>
            <person name="Danti R."/>
            <person name="Garbelotto M."/>
            <person name="Barberini S."/>
            <person name="Baroncelli R."/>
            <person name="Emiliani G."/>
        </authorList>
    </citation>
    <scope>NUCLEOTIDE SEQUENCE [LARGE SCALE GENOMIC DNA]</scope>
    <source>
        <strain evidence="3 4">BM-138-508</strain>
    </source>
</reference>
<keyword evidence="2" id="KW-0472">Membrane</keyword>
<evidence type="ECO:0008006" key="5">
    <source>
        <dbReference type="Google" id="ProtNLM"/>
    </source>
</evidence>
<dbReference type="Proteomes" id="UP001408356">
    <property type="component" value="Unassembled WGS sequence"/>
</dbReference>
<evidence type="ECO:0000256" key="1">
    <source>
        <dbReference type="ARBA" id="ARBA00009003"/>
    </source>
</evidence>
<sequence>MELPRWLVTNQAQKSKWIRLFVVFGVSIIFLFTISALVHNDAVVLPSVSYRKAPIPNIVHYTMMMKDEYSDFKINFVSFLSVYSALRILKAPQIYIHTDFNETMITRARQSGSKWTRTLLNTFPEVILNPVPHITHANGKEITNVEHRSDMVRFDQVYEKGGLYLDFDVYALRDASVLREAGFNNVLGRQNDGQLNNGCFMSQPKSALGYLMKRDQWTTFDGGWLTHSVSLLTHISERLVRTPGEVLILDQLAMAPWGWGDDDHKRMYLPHKESVPQFPQVNDPTEDPIERWQNRVRGTDWELDFSSTYFLHAFRPRSGSLAGFNGVSVKYILERNSNFGLATWHIIQLGLQEGVFLETDDEI</sequence>
<keyword evidence="2" id="KW-1133">Transmembrane helix</keyword>
<protein>
    <recommendedName>
        <fullName evidence="5">Glycosyltransferase family 32 protein</fullName>
    </recommendedName>
</protein>
<dbReference type="PANTHER" id="PTHR46830:SF2">
    <property type="entry name" value="ALPHA-1,4-N-ACETYLGLUCOSAMINYLTRANSFERASE"/>
    <property type="match status" value="1"/>
</dbReference>
<dbReference type="InterPro" id="IPR007577">
    <property type="entry name" value="GlycoTrfase_DXD_sugar-bd_CS"/>
</dbReference>
<evidence type="ECO:0000256" key="2">
    <source>
        <dbReference type="SAM" id="Phobius"/>
    </source>
</evidence>
<dbReference type="Gene3D" id="3.90.550.20">
    <property type="match status" value="1"/>
</dbReference>
<comment type="similarity">
    <text evidence="1">Belongs to the glycosyltransferase 32 family.</text>
</comment>
<accession>A0ABR2UV56</accession>
<organism evidence="3 4">
    <name type="scientific">Seiridium unicorne</name>
    <dbReference type="NCBI Taxonomy" id="138068"/>
    <lineage>
        <taxon>Eukaryota</taxon>
        <taxon>Fungi</taxon>
        <taxon>Dikarya</taxon>
        <taxon>Ascomycota</taxon>
        <taxon>Pezizomycotina</taxon>
        <taxon>Sordariomycetes</taxon>
        <taxon>Xylariomycetidae</taxon>
        <taxon>Amphisphaeriales</taxon>
        <taxon>Sporocadaceae</taxon>
        <taxon>Seiridium</taxon>
    </lineage>
</organism>
<dbReference type="Pfam" id="PF04488">
    <property type="entry name" value="Gly_transf_sug"/>
    <property type="match status" value="1"/>
</dbReference>
<keyword evidence="4" id="KW-1185">Reference proteome</keyword>
<evidence type="ECO:0000313" key="4">
    <source>
        <dbReference type="Proteomes" id="UP001408356"/>
    </source>
</evidence>
<keyword evidence="2" id="KW-0812">Transmembrane</keyword>
<feature type="transmembrane region" description="Helical" evidence="2">
    <location>
        <begin position="20"/>
        <end position="38"/>
    </location>
</feature>
<proteinExistence type="inferred from homology"/>